<dbReference type="SUPFAM" id="SSF54637">
    <property type="entry name" value="Thioesterase/thiol ester dehydrase-isomerase"/>
    <property type="match status" value="1"/>
</dbReference>
<accession>E3IZR0</accession>
<dbReference type="OrthoDB" id="3688340at2"/>
<feature type="domain" description="FAS1-like dehydratase" evidence="2">
    <location>
        <begin position="14"/>
        <end position="156"/>
    </location>
</feature>
<dbReference type="STRING" id="298654.FraEuI1c_5994"/>
<name>E3IZR0_PSEI1</name>
<gene>
    <name evidence="3" type="ordered locus">FraEuI1c_5994</name>
</gene>
<dbReference type="RefSeq" id="WP_013427096.1">
    <property type="nucleotide sequence ID" value="NC_014666.1"/>
</dbReference>
<feature type="region of interest" description="Disordered" evidence="1">
    <location>
        <begin position="86"/>
        <end position="106"/>
    </location>
</feature>
<dbReference type="EMBL" id="CP002299">
    <property type="protein sequence ID" value="ADP83978.1"/>
    <property type="molecule type" value="Genomic_DNA"/>
</dbReference>
<proteinExistence type="predicted"/>
<evidence type="ECO:0000313" key="3">
    <source>
        <dbReference type="EMBL" id="ADP83978.1"/>
    </source>
</evidence>
<dbReference type="KEGG" id="fri:FraEuI1c_5994"/>
<evidence type="ECO:0000259" key="2">
    <source>
        <dbReference type="Pfam" id="PF13452"/>
    </source>
</evidence>
<evidence type="ECO:0000313" key="4">
    <source>
        <dbReference type="Proteomes" id="UP000002484"/>
    </source>
</evidence>
<dbReference type="InterPro" id="IPR039569">
    <property type="entry name" value="FAS1-like_DH_region"/>
</dbReference>
<organism evidence="3 4">
    <name type="scientific">Pseudofrankia inefficax (strain DSM 45817 / CECT 9037 / DDB 130130 / EuI1c)</name>
    <name type="common">Frankia inefficax</name>
    <dbReference type="NCBI Taxonomy" id="298654"/>
    <lineage>
        <taxon>Bacteria</taxon>
        <taxon>Bacillati</taxon>
        <taxon>Actinomycetota</taxon>
        <taxon>Actinomycetes</taxon>
        <taxon>Frankiales</taxon>
        <taxon>Frankiaceae</taxon>
        <taxon>Pseudofrankia</taxon>
    </lineage>
</organism>
<keyword evidence="4" id="KW-1185">Reference proteome</keyword>
<evidence type="ECO:0000256" key="1">
    <source>
        <dbReference type="SAM" id="MobiDB-lite"/>
    </source>
</evidence>
<reference evidence="3 4" key="1">
    <citation type="submission" date="2010-10" db="EMBL/GenBank/DDBJ databases">
        <title>Complete sequence of Frankia sp. EuI1c.</title>
        <authorList>
            <consortium name="US DOE Joint Genome Institute"/>
            <person name="Lucas S."/>
            <person name="Copeland A."/>
            <person name="Lapidus A."/>
            <person name="Cheng J.-F."/>
            <person name="Bruce D."/>
            <person name="Goodwin L."/>
            <person name="Pitluck S."/>
            <person name="Chertkov O."/>
            <person name="Detter J.C."/>
            <person name="Han C."/>
            <person name="Tapia R."/>
            <person name="Land M."/>
            <person name="Hauser L."/>
            <person name="Jeffries C."/>
            <person name="Kyrpides N."/>
            <person name="Ivanova N."/>
            <person name="Mikhailova N."/>
            <person name="Beauchemin N."/>
            <person name="Sen A."/>
            <person name="Sur S.A."/>
            <person name="Gtari M."/>
            <person name="Wall L."/>
            <person name="Tisa L."/>
            <person name="Woyke T."/>
        </authorList>
    </citation>
    <scope>NUCLEOTIDE SEQUENCE [LARGE SCALE GENOMIC DNA]</scope>
    <source>
        <strain evidence="4">DSM 45817 / CECT 9037 / EuI1c</strain>
    </source>
</reference>
<dbReference type="Proteomes" id="UP000002484">
    <property type="component" value="Chromosome"/>
</dbReference>
<dbReference type="HOGENOM" id="CLU_1641852_0_0_11"/>
<dbReference type="AlphaFoldDB" id="E3IZR0"/>
<dbReference type="Gene3D" id="3.10.129.10">
    <property type="entry name" value="Hotdog Thioesterase"/>
    <property type="match status" value="1"/>
</dbReference>
<dbReference type="CDD" id="cd03441">
    <property type="entry name" value="R_hydratase_like"/>
    <property type="match status" value="1"/>
</dbReference>
<protein>
    <recommendedName>
        <fullName evidence="2">FAS1-like dehydratase domain-containing protein</fullName>
    </recommendedName>
</protein>
<dbReference type="Pfam" id="PF13452">
    <property type="entry name" value="FAS1_DH_region"/>
    <property type="match status" value="1"/>
</dbReference>
<sequence length="164" mass="18451">MGQLETLVTPELEAQKGVWTDEATSYPVAASDIRKWAIAVYWGETPPRIYWDEAYARSTRWGGIIAPDDFNPFAWAVPLVRPRPAGAVPGQETKKGGNALNGGMTDKFGVKMRPGDVITTRSRLTHWEERQGRNGLTLYTYVATEWTNQHGQPVKTRVKTTIRY</sequence>
<dbReference type="InterPro" id="IPR029069">
    <property type="entry name" value="HotDog_dom_sf"/>
</dbReference>
<dbReference type="InParanoid" id="E3IZR0"/>
<dbReference type="eggNOG" id="COG2030">
    <property type="taxonomic scope" value="Bacteria"/>
</dbReference>